<dbReference type="GO" id="GO:0016740">
    <property type="term" value="F:transferase activity"/>
    <property type="evidence" value="ECO:0007669"/>
    <property type="project" value="UniProtKB-KW"/>
</dbReference>
<dbReference type="InterPro" id="IPR005835">
    <property type="entry name" value="NTP_transferase_dom"/>
</dbReference>
<dbReference type="Gene3D" id="3.90.550.10">
    <property type="entry name" value="Spore Coat Polysaccharide Biosynthesis Protein SpsA, Chain A"/>
    <property type="match status" value="1"/>
</dbReference>
<keyword evidence="2" id="KW-0808">Transferase</keyword>
<reference evidence="3" key="2">
    <citation type="journal article" date="2011" name="Stand. Genomic Sci.">
        <title>Complete genome sequence of Weeksella virosa type strain (9751T).</title>
        <authorList>
            <person name="Lang E."/>
            <person name="Teshima H."/>
            <person name="Lucas S."/>
            <person name="Lapidus A."/>
            <person name="Hammon N."/>
            <person name="Deshpande S."/>
            <person name="Nolan M."/>
            <person name="Cheng J."/>
            <person name="Pitluck S."/>
            <person name="Liolios K."/>
            <person name="Pagani I."/>
            <person name="Mikhailova N."/>
            <person name="Ivanova N."/>
            <person name="Mavromatis K."/>
            <person name="Pati A."/>
            <person name="Tapia R."/>
            <person name="Han C."/>
            <person name="Goodwin L."/>
            <person name="Chen A."/>
            <person name="Palaniappan K."/>
            <person name="Land M."/>
            <person name="Hauser L."/>
            <person name="Chang Y."/>
            <person name="Jeffries C."/>
            <person name="Brambilla E."/>
            <person name="Kopitz M."/>
            <person name="Rohde M."/>
            <person name="Goker M."/>
            <person name="Tindall B."/>
            <person name="Detter J."/>
            <person name="Woyke T."/>
            <person name="Bristow J."/>
            <person name="Eisen J."/>
            <person name="Markowitz V."/>
            <person name="Hugenholtz P."/>
            <person name="Klenk H."/>
            <person name="Kyrpides N."/>
        </authorList>
    </citation>
    <scope>NUCLEOTIDE SEQUENCE [LARGE SCALE GENOMIC DNA]</scope>
    <source>
        <strain evidence="3">ATCC 43766 / DSM 16922 / JCM 21250 / NBRC 16016 / NCTC 11634 / CL345/78</strain>
    </source>
</reference>
<protein>
    <submittedName>
        <fullName evidence="2">Nucleotidyl transferase</fullName>
    </submittedName>
</protein>
<dbReference type="STRING" id="865938.Weevi_1896"/>
<dbReference type="EMBL" id="CP002455">
    <property type="protein sequence ID" value="ADX68583.1"/>
    <property type="molecule type" value="Genomic_DNA"/>
</dbReference>
<dbReference type="eggNOG" id="COG1208">
    <property type="taxonomic scope" value="Bacteria"/>
</dbReference>
<gene>
    <name evidence="2" type="ordered locus">Weevi_1896</name>
</gene>
<dbReference type="InterPro" id="IPR029044">
    <property type="entry name" value="Nucleotide-diphossugar_trans"/>
</dbReference>
<reference evidence="2 3" key="1">
    <citation type="journal article" date="2011" name="Stand. Genomic Sci.">
        <title>Complete genome sequence of Weeksella virosa type strain (9751).</title>
        <authorList>
            <person name="Lang E."/>
            <person name="Teshima H."/>
            <person name="Lucas S."/>
            <person name="Lapidus A."/>
            <person name="Hammon N."/>
            <person name="Deshpande S."/>
            <person name="Nolan M."/>
            <person name="Cheng J.F."/>
            <person name="Pitluck S."/>
            <person name="Liolios K."/>
            <person name="Pagani I."/>
            <person name="Mikhailova N."/>
            <person name="Ivanova N."/>
            <person name="Mavromatis K."/>
            <person name="Pati A."/>
            <person name="Tapia R."/>
            <person name="Han C."/>
            <person name="Goodwin L."/>
            <person name="Chen A."/>
            <person name="Palaniappan K."/>
            <person name="Land M."/>
            <person name="Hauser L."/>
            <person name="Chang Y.J."/>
            <person name="Jeffries C.D."/>
            <person name="Brambilla E.M."/>
            <person name="Kopitz M."/>
            <person name="Rohde M."/>
            <person name="Goker M."/>
            <person name="Tindall B.J."/>
            <person name="Detter J.C."/>
            <person name="Woyke T."/>
            <person name="Bristow J."/>
            <person name="Eisen J.A."/>
            <person name="Markowitz V."/>
            <person name="Hugenholtz P."/>
            <person name="Klenk H.P."/>
            <person name="Kyrpides N.C."/>
        </authorList>
    </citation>
    <scope>NUCLEOTIDE SEQUENCE [LARGE SCALE GENOMIC DNA]</scope>
    <source>
        <strain evidence="3">ATCC 43766 / DSM 16922 / JCM 21250 / NBRC 16016 / NCTC 11634 / CL345/78</strain>
    </source>
</reference>
<feature type="domain" description="Nucleotidyl transferase" evidence="1">
    <location>
        <begin position="2"/>
        <end position="229"/>
    </location>
</feature>
<dbReference type="Proteomes" id="UP000008641">
    <property type="component" value="Chromosome"/>
</dbReference>
<proteinExistence type="predicted"/>
<name>F0P0Z9_WEEVC</name>
<dbReference type="InterPro" id="IPR050486">
    <property type="entry name" value="Mannose-1P_guanyltransferase"/>
</dbReference>
<dbReference type="PANTHER" id="PTHR22572">
    <property type="entry name" value="SUGAR-1-PHOSPHATE GUANYL TRANSFERASE"/>
    <property type="match status" value="1"/>
</dbReference>
<dbReference type="Pfam" id="PF00483">
    <property type="entry name" value="NTP_transferase"/>
    <property type="match status" value="1"/>
</dbReference>
<dbReference type="KEGG" id="wvi:Weevi_1896"/>
<dbReference type="AlphaFoldDB" id="F0P0Z9"/>
<sequence>MLFAAGLGTRLQPFTLSHPKALAVVNNQTLLQRNLTYLQQNGIDEVVINTHHFAEQIEKYLEENECFGMKIRLIFEKDILETGGGLLNAREYFTEDFVVMNADILTKFSLKKLIDFHQKYKPIASLAVSKRSSSRKLLFTEEMRLQGWRNLTTEEDIIVNPRLKLHEYAFSGIHILRSDIFDKITEEGKFSIMKSYMRLMKENYILGYDHTGDYLIDVGKPQSILEAEKYFR</sequence>
<organism evidence="2 3">
    <name type="scientific">Weeksella virosa (strain ATCC 43766 / DSM 16922 / JCM 21250 / CCUG 30538 / CDC 9751 / IAM 14551 / NBRC 16016 / NCTC 11634 / CL345/78)</name>
    <dbReference type="NCBI Taxonomy" id="865938"/>
    <lineage>
        <taxon>Bacteria</taxon>
        <taxon>Pseudomonadati</taxon>
        <taxon>Bacteroidota</taxon>
        <taxon>Flavobacteriia</taxon>
        <taxon>Flavobacteriales</taxon>
        <taxon>Weeksellaceae</taxon>
        <taxon>Weeksella</taxon>
    </lineage>
</organism>
<evidence type="ECO:0000313" key="3">
    <source>
        <dbReference type="Proteomes" id="UP000008641"/>
    </source>
</evidence>
<evidence type="ECO:0000313" key="2">
    <source>
        <dbReference type="EMBL" id="ADX68583.1"/>
    </source>
</evidence>
<dbReference type="SUPFAM" id="SSF53448">
    <property type="entry name" value="Nucleotide-diphospho-sugar transferases"/>
    <property type="match status" value="1"/>
</dbReference>
<dbReference type="HOGENOM" id="CLU_029499_2_1_10"/>
<evidence type="ECO:0000259" key="1">
    <source>
        <dbReference type="Pfam" id="PF00483"/>
    </source>
</evidence>
<keyword evidence="3" id="KW-1185">Reference proteome</keyword>
<accession>F0P0Z9</accession>